<dbReference type="Gene3D" id="1.10.357.40">
    <property type="entry name" value="YbiA-like"/>
    <property type="match status" value="1"/>
</dbReference>
<evidence type="ECO:0000313" key="4">
    <source>
        <dbReference type="Proteomes" id="UP000308768"/>
    </source>
</evidence>
<dbReference type="OrthoDB" id="206452at2759"/>
<evidence type="ECO:0000256" key="1">
    <source>
        <dbReference type="SAM" id="MobiDB-lite"/>
    </source>
</evidence>
<gene>
    <name evidence="3" type="ORF">B0A49_00210</name>
</gene>
<keyword evidence="4" id="KW-1185">Reference proteome</keyword>
<dbReference type="SUPFAM" id="SSF143990">
    <property type="entry name" value="YbiA-like"/>
    <property type="match status" value="1"/>
</dbReference>
<evidence type="ECO:0000259" key="2">
    <source>
        <dbReference type="Pfam" id="PF08719"/>
    </source>
</evidence>
<accession>A0A4U0XW73</accession>
<dbReference type="InterPro" id="IPR037238">
    <property type="entry name" value="YbiA-like_sf"/>
</dbReference>
<name>A0A4U0XW73_9PEZI</name>
<dbReference type="CDD" id="cd15457">
    <property type="entry name" value="NADAR"/>
    <property type="match status" value="1"/>
</dbReference>
<feature type="region of interest" description="Disordered" evidence="1">
    <location>
        <begin position="1"/>
        <end position="20"/>
    </location>
</feature>
<sequence>MASYKAPEGHGPAPNMPPSVMHAATLPPKITDTHVFFFGYEGEDPHVCFQQWYPSDFTSQDDGNHFTTAEHYMMYHKSLLMSDRTTADKILASSTPAEAKALGREVGSKEGKFNQAIWDENCDRVVEEGNWLKFSQSERLGKVLVGTEEREIIEASPNDKIWGIGWNSEEAMDHVDEWEENKLGKALMRVRERLKRERGGR</sequence>
<evidence type="ECO:0000313" key="3">
    <source>
        <dbReference type="EMBL" id="TKA82152.1"/>
    </source>
</evidence>
<dbReference type="Proteomes" id="UP000308768">
    <property type="component" value="Unassembled WGS sequence"/>
</dbReference>
<protein>
    <recommendedName>
        <fullName evidence="2">NADAR domain-containing protein</fullName>
    </recommendedName>
</protein>
<dbReference type="Pfam" id="PF08719">
    <property type="entry name" value="NADAR"/>
    <property type="match status" value="1"/>
</dbReference>
<feature type="domain" description="NADAR" evidence="2">
    <location>
        <begin position="38"/>
        <end position="195"/>
    </location>
</feature>
<reference evidence="3 4" key="1">
    <citation type="submission" date="2017-03" db="EMBL/GenBank/DDBJ databases">
        <title>Genomes of endolithic fungi from Antarctica.</title>
        <authorList>
            <person name="Coleine C."/>
            <person name="Masonjones S."/>
            <person name="Stajich J.E."/>
        </authorList>
    </citation>
    <scope>NUCLEOTIDE SEQUENCE [LARGE SCALE GENOMIC DNA]</scope>
    <source>
        <strain evidence="3 4">CCFEE 5187</strain>
    </source>
</reference>
<dbReference type="AlphaFoldDB" id="A0A4U0XW73"/>
<dbReference type="InterPro" id="IPR012816">
    <property type="entry name" value="NADAR"/>
</dbReference>
<dbReference type="EMBL" id="NAJN01000006">
    <property type="protein sequence ID" value="TKA82152.1"/>
    <property type="molecule type" value="Genomic_DNA"/>
</dbReference>
<organism evidence="3 4">
    <name type="scientific">Cryomyces minteri</name>
    <dbReference type="NCBI Taxonomy" id="331657"/>
    <lineage>
        <taxon>Eukaryota</taxon>
        <taxon>Fungi</taxon>
        <taxon>Dikarya</taxon>
        <taxon>Ascomycota</taxon>
        <taxon>Pezizomycotina</taxon>
        <taxon>Dothideomycetes</taxon>
        <taxon>Dothideomycetes incertae sedis</taxon>
        <taxon>Cryomyces</taxon>
    </lineage>
</organism>
<dbReference type="NCBIfam" id="TIGR02464">
    <property type="entry name" value="ribofla_fusion"/>
    <property type="match status" value="1"/>
</dbReference>
<comment type="caution">
    <text evidence="3">The sequence shown here is derived from an EMBL/GenBank/DDBJ whole genome shotgun (WGS) entry which is preliminary data.</text>
</comment>
<proteinExistence type="predicted"/>
<dbReference type="STRING" id="331657.A0A4U0XW73"/>